<gene>
    <name evidence="1" type="ORF">ADIS_1797</name>
</gene>
<accession>R7ZU51</accession>
<proteinExistence type="predicted"/>
<protein>
    <submittedName>
        <fullName evidence="1">Uncharacterized protein</fullName>
    </submittedName>
</protein>
<dbReference type="Proteomes" id="UP000013909">
    <property type="component" value="Unassembled WGS sequence"/>
</dbReference>
<evidence type="ECO:0000313" key="2">
    <source>
        <dbReference type="Proteomes" id="UP000013909"/>
    </source>
</evidence>
<keyword evidence="2" id="KW-1185">Reference proteome</keyword>
<organism evidence="1 2">
    <name type="scientific">Lunatimonas lonarensis</name>
    <dbReference type="NCBI Taxonomy" id="1232681"/>
    <lineage>
        <taxon>Bacteria</taxon>
        <taxon>Pseudomonadati</taxon>
        <taxon>Bacteroidota</taxon>
        <taxon>Cytophagia</taxon>
        <taxon>Cytophagales</taxon>
        <taxon>Cyclobacteriaceae</taxon>
    </lineage>
</organism>
<reference evidence="1 2" key="1">
    <citation type="submission" date="2013-02" db="EMBL/GenBank/DDBJ databases">
        <title>A novel strain isolated from Lonar lake, Maharashtra, India.</title>
        <authorList>
            <person name="Singh A."/>
        </authorList>
    </citation>
    <scope>NUCLEOTIDE SEQUENCE [LARGE SCALE GENOMIC DNA]</scope>
    <source>
        <strain evidence="1 2">AK24</strain>
    </source>
</reference>
<name>R7ZU51_9BACT</name>
<dbReference type="AlphaFoldDB" id="R7ZU51"/>
<comment type="caution">
    <text evidence="1">The sequence shown here is derived from an EMBL/GenBank/DDBJ whole genome shotgun (WGS) entry which is preliminary data.</text>
</comment>
<evidence type="ECO:0000313" key="1">
    <source>
        <dbReference type="EMBL" id="EON77578.1"/>
    </source>
</evidence>
<dbReference type="EMBL" id="AQHR01000050">
    <property type="protein sequence ID" value="EON77578.1"/>
    <property type="molecule type" value="Genomic_DNA"/>
</dbReference>
<sequence>MNDQPIFISVYGDTTRPSKFTVASPKGYLAYKKFPLV</sequence>